<reference evidence="3" key="1">
    <citation type="submission" date="2018-06" db="EMBL/GenBank/DDBJ databases">
        <title>Genome assembly of Danube salmon.</title>
        <authorList>
            <person name="Macqueen D.J."/>
            <person name="Gundappa M.K."/>
        </authorList>
    </citation>
    <scope>NUCLEOTIDE SEQUENCE [LARGE SCALE GENOMIC DNA]</scope>
</reference>
<dbReference type="InterPro" id="IPR036179">
    <property type="entry name" value="Ig-like_dom_sf"/>
</dbReference>
<evidence type="ECO:0000313" key="2">
    <source>
        <dbReference type="Ensembl" id="ENSHHUP00000008955.1"/>
    </source>
</evidence>
<keyword evidence="1" id="KW-1133">Transmembrane helix</keyword>
<keyword evidence="1" id="KW-0812">Transmembrane</keyword>
<dbReference type="Gene3D" id="2.60.40.10">
    <property type="entry name" value="Immunoglobulins"/>
    <property type="match status" value="1"/>
</dbReference>
<protein>
    <submittedName>
        <fullName evidence="2">Neuroplastin a</fullName>
    </submittedName>
</protein>
<name>A0A4W5KEN3_9TELE</name>
<evidence type="ECO:0000256" key="1">
    <source>
        <dbReference type="SAM" id="Phobius"/>
    </source>
</evidence>
<dbReference type="STRING" id="62062.ENSHHUP00000008955"/>
<dbReference type="Ensembl" id="ENSHHUT00000009222.1">
    <property type="protein sequence ID" value="ENSHHUP00000008955.1"/>
    <property type="gene ID" value="ENSHHUG00000005479.1"/>
</dbReference>
<dbReference type="GeneTree" id="ENSGT00940000156195"/>
<sequence length="134" mass="14873">GTHALTHTHTIITYLFFSPPSDPCLSLLPLPLSLQDIENSSGRFFINNKDNYTELSIINLDIGSDPGEYQCNATNMIGTSSVVSVLRVRSYLAWLWPLLGVLAEVIVLVVIIVVYEKRKKPDDIQDDDEPAGPM</sequence>
<dbReference type="SUPFAM" id="SSF48726">
    <property type="entry name" value="Immunoglobulin"/>
    <property type="match status" value="1"/>
</dbReference>
<evidence type="ECO:0000313" key="3">
    <source>
        <dbReference type="Proteomes" id="UP000314982"/>
    </source>
</evidence>
<keyword evidence="1" id="KW-0472">Membrane</keyword>
<proteinExistence type="predicted"/>
<reference evidence="2" key="2">
    <citation type="submission" date="2025-08" db="UniProtKB">
        <authorList>
            <consortium name="Ensembl"/>
        </authorList>
    </citation>
    <scope>IDENTIFICATION</scope>
</reference>
<dbReference type="Proteomes" id="UP000314982">
    <property type="component" value="Unassembled WGS sequence"/>
</dbReference>
<reference evidence="2" key="3">
    <citation type="submission" date="2025-09" db="UniProtKB">
        <authorList>
            <consortium name="Ensembl"/>
        </authorList>
    </citation>
    <scope>IDENTIFICATION</scope>
</reference>
<dbReference type="InterPro" id="IPR013783">
    <property type="entry name" value="Ig-like_fold"/>
</dbReference>
<feature type="transmembrane region" description="Helical" evidence="1">
    <location>
        <begin position="94"/>
        <end position="115"/>
    </location>
</feature>
<accession>A0A4W5KEN3</accession>
<keyword evidence="3" id="KW-1185">Reference proteome</keyword>
<organism evidence="2 3">
    <name type="scientific">Hucho hucho</name>
    <name type="common">huchen</name>
    <dbReference type="NCBI Taxonomy" id="62062"/>
    <lineage>
        <taxon>Eukaryota</taxon>
        <taxon>Metazoa</taxon>
        <taxon>Chordata</taxon>
        <taxon>Craniata</taxon>
        <taxon>Vertebrata</taxon>
        <taxon>Euteleostomi</taxon>
        <taxon>Actinopterygii</taxon>
        <taxon>Neopterygii</taxon>
        <taxon>Teleostei</taxon>
        <taxon>Protacanthopterygii</taxon>
        <taxon>Salmoniformes</taxon>
        <taxon>Salmonidae</taxon>
        <taxon>Salmoninae</taxon>
        <taxon>Hucho</taxon>
    </lineage>
</organism>
<dbReference type="AlphaFoldDB" id="A0A4W5KEN3"/>